<keyword evidence="1" id="KW-1133">Transmembrane helix</keyword>
<keyword evidence="1" id="KW-0472">Membrane</keyword>
<protein>
    <recommendedName>
        <fullName evidence="4">Polysaccharide polymerase</fullName>
    </recommendedName>
</protein>
<keyword evidence="1" id="KW-0812">Transmembrane</keyword>
<evidence type="ECO:0000313" key="3">
    <source>
        <dbReference type="Proteomes" id="UP000216008"/>
    </source>
</evidence>
<evidence type="ECO:0000313" key="2">
    <source>
        <dbReference type="EMBL" id="PAB54423.1"/>
    </source>
</evidence>
<proteinExistence type="predicted"/>
<sequence length="390" mass="44772">MKINSKIITNLFCLLYFLWGTFTLLYQAVNIPFLVSRTFNNIFNILIINGLVICYFLLLQDLDFKLSIIAFFGVLVVVFLSVIPAEYQVGLGIILFTSSMFIVVGGNINFNSILKTFIWFSSIILCFTIIFNKFGIIADGVTMDLLSIRTRRSLGFKYYSYPAHIIFYLIGAVVVYRGKKITYFELLVLEIANTWIYLQTDTRTSFLLSSFLIGYALIKKIFHCKKGLIKFKAMRVIYSFSFLISFLLICIISFRLSSARFVTLNKLFSGRLSLNAGNFSRYGLALFGRNITFNTSDPNFYNYIDSAYLQILLIDGIVFFIVMMIMLTYATIKITNEGNDNLAMVLFIISIFAMFDPQLIWAWYSPFCLLMGMCISLKSKKNRMILSTSE</sequence>
<feature type="transmembrane region" description="Helical" evidence="1">
    <location>
        <begin position="89"/>
        <end position="110"/>
    </location>
</feature>
<dbReference type="AlphaFoldDB" id="A0A267M6P5"/>
<evidence type="ECO:0008006" key="4">
    <source>
        <dbReference type="Google" id="ProtNLM"/>
    </source>
</evidence>
<comment type="caution">
    <text evidence="2">The sequence shown here is derived from an EMBL/GenBank/DDBJ whole genome shotgun (WGS) entry which is preliminary data.</text>
</comment>
<feature type="transmembrane region" description="Helical" evidence="1">
    <location>
        <begin position="41"/>
        <end position="59"/>
    </location>
</feature>
<accession>A0A267M6P5</accession>
<dbReference type="EMBL" id="NIBD01000041">
    <property type="protein sequence ID" value="PAB54423.1"/>
    <property type="molecule type" value="Genomic_DNA"/>
</dbReference>
<feature type="transmembrane region" description="Helical" evidence="1">
    <location>
        <begin position="158"/>
        <end position="176"/>
    </location>
</feature>
<organism evidence="2 3">
    <name type="scientific">Lactobacillus johnsonii</name>
    <dbReference type="NCBI Taxonomy" id="33959"/>
    <lineage>
        <taxon>Bacteria</taxon>
        <taxon>Bacillati</taxon>
        <taxon>Bacillota</taxon>
        <taxon>Bacilli</taxon>
        <taxon>Lactobacillales</taxon>
        <taxon>Lactobacillaceae</taxon>
        <taxon>Lactobacillus</taxon>
    </lineage>
</organism>
<dbReference type="Proteomes" id="UP000216008">
    <property type="component" value="Unassembled WGS sequence"/>
</dbReference>
<dbReference type="RefSeq" id="WP_095182998.1">
    <property type="nucleotide sequence ID" value="NZ_NIBD01000041.1"/>
</dbReference>
<feature type="transmembrane region" description="Helical" evidence="1">
    <location>
        <begin position="236"/>
        <end position="256"/>
    </location>
</feature>
<name>A0A267M6P5_LACJH</name>
<feature type="transmembrane region" description="Helical" evidence="1">
    <location>
        <begin position="7"/>
        <end position="29"/>
    </location>
</feature>
<feature type="transmembrane region" description="Helical" evidence="1">
    <location>
        <begin position="117"/>
        <end position="138"/>
    </location>
</feature>
<reference evidence="2 3" key="1">
    <citation type="submission" date="2017-05" db="EMBL/GenBank/DDBJ databases">
        <title>Lactobacillus johnsonii from commercial turkeys.</title>
        <authorList>
            <person name="Johnson T.J."/>
            <person name="Youmans B."/>
        </authorList>
    </citation>
    <scope>NUCLEOTIDE SEQUENCE [LARGE SCALE GENOMIC DNA]</scope>
    <source>
        <strain evidence="2 3">UMNLJ114</strain>
    </source>
</reference>
<evidence type="ECO:0000256" key="1">
    <source>
        <dbReference type="SAM" id="Phobius"/>
    </source>
</evidence>
<feature type="transmembrane region" description="Helical" evidence="1">
    <location>
        <begin position="66"/>
        <end position="83"/>
    </location>
</feature>
<feature type="transmembrane region" description="Helical" evidence="1">
    <location>
        <begin position="339"/>
        <end position="355"/>
    </location>
</feature>
<gene>
    <name evidence="2" type="ORF">A3Q24_07775</name>
</gene>
<feature type="transmembrane region" description="Helical" evidence="1">
    <location>
        <begin position="307"/>
        <end position="327"/>
    </location>
</feature>